<evidence type="ECO:0000313" key="2">
    <source>
        <dbReference type="Proteomes" id="UP000013827"/>
    </source>
</evidence>
<dbReference type="EnsemblProtists" id="EOD22592">
    <property type="protein sequence ID" value="EOD22592"/>
    <property type="gene ID" value="EMIHUDRAFT_240085"/>
</dbReference>
<proteinExistence type="predicted"/>
<dbReference type="HOGENOM" id="CLU_1067247_0_0_1"/>
<accession>A0A0D3JGF7</accession>
<dbReference type="RefSeq" id="XP_005775021.1">
    <property type="nucleotide sequence ID" value="XM_005774964.1"/>
</dbReference>
<dbReference type="PaxDb" id="2903-EOD22592"/>
<dbReference type="InterPro" id="IPR002052">
    <property type="entry name" value="DNA_methylase_N6_adenine_CS"/>
</dbReference>
<reference evidence="1" key="2">
    <citation type="submission" date="2024-10" db="UniProtKB">
        <authorList>
            <consortium name="EnsemblProtists"/>
        </authorList>
    </citation>
    <scope>IDENTIFICATION</scope>
</reference>
<dbReference type="PROSITE" id="PS00092">
    <property type="entry name" value="N6_MTASE"/>
    <property type="match status" value="1"/>
</dbReference>
<dbReference type="Pfam" id="PF05869">
    <property type="entry name" value="Dam"/>
    <property type="match status" value="1"/>
</dbReference>
<name>A0A0D3JGF7_EMIH1</name>
<dbReference type="KEGG" id="ehx:EMIHUDRAFT_240085"/>
<sequence>MARKFDASSPSAEGELRIRLDTTYLELPRPTLGSVRRSYEGINALALLASERHPDAVRPKHAHWTIAPAAAADADVDILSVQKTQQWETPLPVWEYVSARWAVDFDACASPINALAPRYSTVDDDFLAREDLKDITIYCNPPYALDRYGTGSCAAIEPFVRRLVELASTRGCTCIALVPVLSHQSWFHTCVTGAASGGRAAHEIHWVQGLLKWNNPFHEREPASPYIYPFALCVWRPGAPPDLGDSQYGSCDAHEYVMHFT</sequence>
<dbReference type="GO" id="GO:0009307">
    <property type="term" value="P:DNA restriction-modification system"/>
    <property type="evidence" value="ECO:0007669"/>
    <property type="project" value="InterPro"/>
</dbReference>
<evidence type="ECO:0008006" key="3">
    <source>
        <dbReference type="Google" id="ProtNLM"/>
    </source>
</evidence>
<dbReference type="GeneID" id="17268157"/>
<dbReference type="GO" id="GO:0032259">
    <property type="term" value="P:methylation"/>
    <property type="evidence" value="ECO:0007669"/>
    <property type="project" value="InterPro"/>
</dbReference>
<organism evidence="1 2">
    <name type="scientific">Emiliania huxleyi (strain CCMP1516)</name>
    <dbReference type="NCBI Taxonomy" id="280463"/>
    <lineage>
        <taxon>Eukaryota</taxon>
        <taxon>Haptista</taxon>
        <taxon>Haptophyta</taxon>
        <taxon>Prymnesiophyceae</taxon>
        <taxon>Isochrysidales</taxon>
        <taxon>Noelaerhabdaceae</taxon>
        <taxon>Emiliania</taxon>
    </lineage>
</organism>
<dbReference type="GO" id="GO:0003677">
    <property type="term" value="F:DNA binding"/>
    <property type="evidence" value="ECO:0007669"/>
    <property type="project" value="InterPro"/>
</dbReference>
<dbReference type="AlphaFoldDB" id="A0A0D3JGF7"/>
<evidence type="ECO:0000313" key="1">
    <source>
        <dbReference type="EnsemblProtists" id="EOD22592"/>
    </source>
</evidence>
<dbReference type="Proteomes" id="UP000013827">
    <property type="component" value="Unassembled WGS sequence"/>
</dbReference>
<reference evidence="2" key="1">
    <citation type="journal article" date="2013" name="Nature">
        <title>Pan genome of the phytoplankton Emiliania underpins its global distribution.</title>
        <authorList>
            <person name="Read B.A."/>
            <person name="Kegel J."/>
            <person name="Klute M.J."/>
            <person name="Kuo A."/>
            <person name="Lefebvre S.C."/>
            <person name="Maumus F."/>
            <person name="Mayer C."/>
            <person name="Miller J."/>
            <person name="Monier A."/>
            <person name="Salamov A."/>
            <person name="Young J."/>
            <person name="Aguilar M."/>
            <person name="Claverie J.M."/>
            <person name="Frickenhaus S."/>
            <person name="Gonzalez K."/>
            <person name="Herman E.K."/>
            <person name="Lin Y.C."/>
            <person name="Napier J."/>
            <person name="Ogata H."/>
            <person name="Sarno A.F."/>
            <person name="Shmutz J."/>
            <person name="Schroeder D."/>
            <person name="de Vargas C."/>
            <person name="Verret F."/>
            <person name="von Dassow P."/>
            <person name="Valentin K."/>
            <person name="Van de Peer Y."/>
            <person name="Wheeler G."/>
            <person name="Dacks J.B."/>
            <person name="Delwiche C.F."/>
            <person name="Dyhrman S.T."/>
            <person name="Glockner G."/>
            <person name="John U."/>
            <person name="Richards T."/>
            <person name="Worden A.Z."/>
            <person name="Zhang X."/>
            <person name="Grigoriev I.V."/>
            <person name="Allen A.E."/>
            <person name="Bidle K."/>
            <person name="Borodovsky M."/>
            <person name="Bowler C."/>
            <person name="Brownlee C."/>
            <person name="Cock J.M."/>
            <person name="Elias M."/>
            <person name="Gladyshev V.N."/>
            <person name="Groth M."/>
            <person name="Guda C."/>
            <person name="Hadaegh A."/>
            <person name="Iglesias-Rodriguez M.D."/>
            <person name="Jenkins J."/>
            <person name="Jones B.M."/>
            <person name="Lawson T."/>
            <person name="Leese F."/>
            <person name="Lindquist E."/>
            <person name="Lobanov A."/>
            <person name="Lomsadze A."/>
            <person name="Malik S.B."/>
            <person name="Marsh M.E."/>
            <person name="Mackinder L."/>
            <person name="Mock T."/>
            <person name="Mueller-Roeber B."/>
            <person name="Pagarete A."/>
            <person name="Parker M."/>
            <person name="Probert I."/>
            <person name="Quesneville H."/>
            <person name="Raines C."/>
            <person name="Rensing S.A."/>
            <person name="Riano-Pachon D.M."/>
            <person name="Richier S."/>
            <person name="Rokitta S."/>
            <person name="Shiraiwa Y."/>
            <person name="Soanes D.M."/>
            <person name="van der Giezen M."/>
            <person name="Wahlund T.M."/>
            <person name="Williams B."/>
            <person name="Wilson W."/>
            <person name="Wolfe G."/>
            <person name="Wurch L.L."/>
        </authorList>
    </citation>
    <scope>NUCLEOTIDE SEQUENCE</scope>
</reference>
<protein>
    <recommendedName>
        <fullName evidence="3">PCIF1 WW domain-containing protein</fullName>
    </recommendedName>
</protein>
<dbReference type="InterPro" id="IPR008593">
    <property type="entry name" value="Dam_MeTrfase"/>
</dbReference>
<keyword evidence="2" id="KW-1185">Reference proteome</keyword>
<dbReference type="GO" id="GO:0009007">
    <property type="term" value="F:site-specific DNA-methyltransferase (adenine-specific) activity"/>
    <property type="evidence" value="ECO:0007669"/>
    <property type="project" value="InterPro"/>
</dbReference>